<dbReference type="PROSITE" id="PS51519">
    <property type="entry name" value="RWP_RK"/>
    <property type="match status" value="1"/>
</dbReference>
<reference evidence="11" key="1">
    <citation type="submission" date="2015-04" db="UniProtKB">
        <authorList>
            <consortium name="EnsemblPlants"/>
        </authorList>
    </citation>
    <scope>IDENTIFICATION</scope>
</reference>
<feature type="repeat" description="PPR" evidence="7">
    <location>
        <begin position="131"/>
        <end position="165"/>
    </location>
</feature>
<dbReference type="eggNOG" id="KOG4197">
    <property type="taxonomic scope" value="Eukaryota"/>
</dbReference>
<evidence type="ECO:0000313" key="11">
    <source>
        <dbReference type="EnsemblPlants" id="OMERI06G09770.1"/>
    </source>
</evidence>
<dbReference type="FunFam" id="1.25.40.10:FF:003722">
    <property type="entry name" value="Os06g0228900 protein"/>
    <property type="match status" value="1"/>
</dbReference>
<dbReference type="InterPro" id="IPR011990">
    <property type="entry name" value="TPR-like_helical_dom_sf"/>
</dbReference>
<dbReference type="GO" id="GO:0003723">
    <property type="term" value="F:RNA binding"/>
    <property type="evidence" value="ECO:0007669"/>
    <property type="project" value="InterPro"/>
</dbReference>
<evidence type="ECO:0000256" key="4">
    <source>
        <dbReference type="ARBA" id="ARBA00023125"/>
    </source>
</evidence>
<feature type="repeat" description="PPR" evidence="7">
    <location>
        <begin position="336"/>
        <end position="370"/>
    </location>
</feature>
<dbReference type="Pfam" id="PF20431">
    <property type="entry name" value="E_motif"/>
    <property type="match status" value="1"/>
</dbReference>
<evidence type="ECO:0000256" key="9">
    <source>
        <dbReference type="SAM" id="MobiDB-lite"/>
    </source>
</evidence>
<dbReference type="GO" id="GO:0048731">
    <property type="term" value="P:system development"/>
    <property type="evidence" value="ECO:0007669"/>
    <property type="project" value="UniProtKB-ARBA"/>
</dbReference>
<feature type="coiled-coil region" evidence="8">
    <location>
        <begin position="884"/>
        <end position="923"/>
    </location>
</feature>
<evidence type="ECO:0000256" key="7">
    <source>
        <dbReference type="PROSITE-ProRule" id="PRU00708"/>
    </source>
</evidence>
<dbReference type="SUPFAM" id="SSF48452">
    <property type="entry name" value="TPR-like"/>
    <property type="match status" value="1"/>
</dbReference>
<dbReference type="PANTHER" id="PTHR47926:SF468">
    <property type="entry name" value="PENTATRICOPEPTIDE REPEAT-CONTAINING PROTEIN"/>
    <property type="match status" value="1"/>
</dbReference>
<dbReference type="AlphaFoldDB" id="A0A0E0DZD7"/>
<dbReference type="HOGENOM" id="CLU_002706_30_1_1"/>
<reference evidence="11" key="2">
    <citation type="submission" date="2018-05" db="EMBL/GenBank/DDBJ databases">
        <title>OmerRS3 (Oryza meridionalis Reference Sequence Version 3).</title>
        <authorList>
            <person name="Zhang J."/>
            <person name="Kudrna D."/>
            <person name="Lee S."/>
            <person name="Talag J."/>
            <person name="Welchert J."/>
            <person name="Wing R.A."/>
        </authorList>
    </citation>
    <scope>NUCLEOTIDE SEQUENCE [LARGE SCALE GENOMIC DNA]</scope>
    <source>
        <strain evidence="11">cv. OR44</strain>
    </source>
</reference>
<dbReference type="NCBIfam" id="TIGR00756">
    <property type="entry name" value="PPR"/>
    <property type="match status" value="9"/>
</dbReference>
<dbReference type="InterPro" id="IPR046960">
    <property type="entry name" value="PPR_At4g14850-like_plant"/>
</dbReference>
<evidence type="ECO:0000256" key="5">
    <source>
        <dbReference type="ARBA" id="ARBA00023163"/>
    </source>
</evidence>
<feature type="repeat" description="PPR" evidence="7">
    <location>
        <begin position="229"/>
        <end position="263"/>
    </location>
</feature>
<dbReference type="EnsemblPlants" id="OMERI06G09770.1">
    <property type="protein sequence ID" value="OMERI06G09770.1"/>
    <property type="gene ID" value="OMERI06G09770"/>
</dbReference>
<dbReference type="InterPro" id="IPR003035">
    <property type="entry name" value="RWP-RK_dom"/>
</dbReference>
<sequence>MRTRPPPVPAAAHRRATATAAGAAPAPAPAAADDLVMRHNRSLAALLRAGRYGAARRLFDALPARSVVTWNSLLAGLARRPDARAAREFFDAMPVRDAVSWNTLLAAYSASPHPDHLAAARRLFNEMPQRDVVTWNTLLGAYARRGLMDEARRLFEEMPQRNAASWNTMVTGFFAAGQVVKALDVFDAMPAKDSASLSTMVSGFTKNGMLHEAEELLTNRLSVTDMDKAVDAYNTLIVAYGQAGRFSDAKRLFDMIPKGQYQHNMLKRKGFERNVVSWNSMMICYIKAGDVCSARALFNEMPDKDLVSWNTMISGYTQASDMKEAEKLFWEMPDPDTVSWNLIIQGFMQKGEAEHARGFFDRMPERGTISWNTMISGYEKNGNYISSVKLFSKMLEVGEIPDRHTFSSVLAACASIPMLGLGAQIHQLVEKSFVPDTAISNALITMYSRCGALNDAEAIFKQMHTKKDLVSWNALIGCYEHHGRATKALQLFKEMRRAKVMPTHITFVSLLSACVNAGLVSEGRMVFDTMVHEYGIVARIEHYAALVNLIGRHGQLDDALEVINSMPMAPDRSVWGAFLGACTAKKNEPLAQMAAKELSTINPDSSAPYVLIHNLHAHEGKWGSAAVVREEMERQGVYKQPGYSWIDLEGKMHVFISGDTWHPNAQEIFSVLEDWQWHNPMSLEMNQLTQVKLIAKRNNQIMDKQATATKMHKATNTRHIYSKFKVDEQQNTSWWPYCTGLWPDSYLLEEEALFSSLSFPSFHPQPVYSTVMQSNVLQDEHGVIFEDDVLKYWDEMEQSENKVEKSEKGLPLLYYGDENGAASKIMRDDVRSEEKALTFELVSQYFYMPITQAARELNVGLTLLKKKCRELGIPRWPHRKMKSLQTLINNVQVLQEASKANNEEQLRMLVEMLQEERRLLEQKPYVQLEEKTKRLRQACFKANYKKRRLLALEAGEP</sequence>
<evidence type="ECO:0000256" key="8">
    <source>
        <dbReference type="SAM" id="Coils"/>
    </source>
</evidence>
<proteinExistence type="predicted"/>
<dbReference type="PANTHER" id="PTHR47926">
    <property type="entry name" value="PENTATRICOPEPTIDE REPEAT-CONTAINING PROTEIN"/>
    <property type="match status" value="1"/>
</dbReference>
<feature type="domain" description="RWP-RK" evidence="10">
    <location>
        <begin position="820"/>
        <end position="904"/>
    </location>
</feature>
<evidence type="ECO:0000313" key="12">
    <source>
        <dbReference type="Proteomes" id="UP000008021"/>
    </source>
</evidence>
<dbReference type="InterPro" id="IPR002885">
    <property type="entry name" value="PPR_rpt"/>
</dbReference>
<dbReference type="GO" id="GO:0003677">
    <property type="term" value="F:DNA binding"/>
    <property type="evidence" value="ECO:0007669"/>
    <property type="project" value="UniProtKB-KW"/>
</dbReference>
<dbReference type="Gramene" id="OMERI06G09770.1">
    <property type="protein sequence ID" value="OMERI06G09770.1"/>
    <property type="gene ID" value="OMERI06G09770"/>
</dbReference>
<dbReference type="GO" id="GO:0009451">
    <property type="term" value="P:RNA modification"/>
    <property type="evidence" value="ECO:0007669"/>
    <property type="project" value="InterPro"/>
</dbReference>
<keyword evidence="1" id="KW-0677">Repeat</keyword>
<protein>
    <recommendedName>
        <fullName evidence="10">RWP-RK domain-containing protein</fullName>
    </recommendedName>
</protein>
<evidence type="ECO:0000259" key="10">
    <source>
        <dbReference type="PROSITE" id="PS51519"/>
    </source>
</evidence>
<evidence type="ECO:0000256" key="3">
    <source>
        <dbReference type="ARBA" id="ARBA00023015"/>
    </source>
</evidence>
<keyword evidence="12" id="KW-1185">Reference proteome</keyword>
<name>A0A0E0DZD7_9ORYZ</name>
<dbReference type="Pfam" id="PF01535">
    <property type="entry name" value="PPR"/>
    <property type="match status" value="8"/>
</dbReference>
<evidence type="ECO:0000256" key="2">
    <source>
        <dbReference type="ARBA" id="ARBA00022946"/>
    </source>
</evidence>
<keyword evidence="3" id="KW-0805">Transcription regulation</keyword>
<dbReference type="Gene3D" id="1.25.40.10">
    <property type="entry name" value="Tetratricopeptide repeat domain"/>
    <property type="match status" value="7"/>
</dbReference>
<evidence type="ECO:0000256" key="6">
    <source>
        <dbReference type="ARBA" id="ARBA00023242"/>
    </source>
</evidence>
<evidence type="ECO:0000256" key="1">
    <source>
        <dbReference type="ARBA" id="ARBA00022737"/>
    </source>
</evidence>
<dbReference type="STRING" id="40149.A0A0E0DZD7"/>
<feature type="region of interest" description="Disordered" evidence="9">
    <location>
        <begin position="1"/>
        <end position="25"/>
    </location>
</feature>
<keyword evidence="5" id="KW-0804">Transcription</keyword>
<keyword evidence="6" id="KW-0539">Nucleus</keyword>
<keyword evidence="2" id="KW-0809">Transit peptide</keyword>
<organism evidence="11">
    <name type="scientific">Oryza meridionalis</name>
    <dbReference type="NCBI Taxonomy" id="40149"/>
    <lineage>
        <taxon>Eukaryota</taxon>
        <taxon>Viridiplantae</taxon>
        <taxon>Streptophyta</taxon>
        <taxon>Embryophyta</taxon>
        <taxon>Tracheophyta</taxon>
        <taxon>Spermatophyta</taxon>
        <taxon>Magnoliopsida</taxon>
        <taxon>Liliopsida</taxon>
        <taxon>Poales</taxon>
        <taxon>Poaceae</taxon>
        <taxon>BOP clade</taxon>
        <taxon>Oryzoideae</taxon>
        <taxon>Oryzeae</taxon>
        <taxon>Oryzinae</taxon>
        <taxon>Oryza</taxon>
    </lineage>
</organism>
<keyword evidence="8" id="KW-0175">Coiled coil</keyword>
<dbReference type="InterPro" id="IPR046848">
    <property type="entry name" value="E_motif"/>
</dbReference>
<keyword evidence="4" id="KW-0238">DNA-binding</keyword>
<dbReference type="Pfam" id="PF02042">
    <property type="entry name" value="RWP-RK"/>
    <property type="match status" value="1"/>
</dbReference>
<dbReference type="Proteomes" id="UP000008021">
    <property type="component" value="Chromosome 6"/>
</dbReference>
<dbReference type="FunFam" id="1.25.40.10:FF:000125">
    <property type="entry name" value="Pentatricopeptide repeat-containing protein"/>
    <property type="match status" value="1"/>
</dbReference>
<feature type="repeat" description="PPR" evidence="7">
    <location>
        <begin position="66"/>
        <end position="100"/>
    </location>
</feature>
<accession>A0A0E0DZD7</accession>
<dbReference type="PROSITE" id="PS51375">
    <property type="entry name" value="PPR"/>
    <property type="match status" value="7"/>
</dbReference>
<dbReference type="Pfam" id="PF13041">
    <property type="entry name" value="PPR_2"/>
    <property type="match status" value="3"/>
</dbReference>
<feature type="repeat" description="PPR" evidence="7">
    <location>
        <begin position="436"/>
        <end position="466"/>
    </location>
</feature>
<feature type="repeat" description="PPR" evidence="7">
    <location>
        <begin position="468"/>
        <end position="502"/>
    </location>
</feature>
<dbReference type="FunFam" id="1.25.40.10:FF:000090">
    <property type="entry name" value="Pentatricopeptide repeat-containing protein, chloroplastic"/>
    <property type="match status" value="1"/>
</dbReference>
<feature type="repeat" description="PPR" evidence="7">
    <location>
        <begin position="274"/>
        <end position="308"/>
    </location>
</feature>